<evidence type="ECO:0000256" key="1">
    <source>
        <dbReference type="SAM" id="MobiDB-lite"/>
    </source>
</evidence>
<dbReference type="OrthoDB" id="5061044at2"/>
<dbReference type="EMBL" id="BJUA01000029">
    <property type="protein sequence ID" value="GEK19435.1"/>
    <property type="molecule type" value="Genomic_DNA"/>
</dbReference>
<sequence length="445" mass="47757">MDTCAITPYLVGRLQQSAIDAWMHDQGWRLYDGHYEISSRGGSSRVTRPGPDGQGGGDWSSDLLGSLFGLVDRDDEFQTAFGQIRQDIETLVAPWLDLPDPSSVSPIVEECRQVTRRLSGAASAQGGIAAGAGELGGYIKLIEQNSAAMSGELIASFKAKFLVQLGQVVGGFHAISVVRGADVAAQEGLWTAARSSVDRILVQGREAFDAVAAGGSITWEQVVDVVGWAAKGLKIFATGGLATAFEVGGLGVEVVKATAPATTTTDKATPGSFDEAMTQLRTAFSTLNTQIRDEERQLDDNLQTNLRNVRNDPTSYDLTQPPIHDGDGILLIQRALVEEIYRVHMPAVADELDRIGNLALQSRTSWAVTRDASIGIGATGPSSSVSEMNLLLYELVKELAWEVRNGARNLELAIADLDRQDAKVAEELAKIVERIEKGSSYTPWG</sequence>
<comment type="caution">
    <text evidence="2">The sequence shown here is derived from an EMBL/GenBank/DDBJ whole genome shotgun (WGS) entry which is preliminary data.</text>
</comment>
<proteinExistence type="predicted"/>
<reference evidence="2 3" key="1">
    <citation type="submission" date="2019-07" db="EMBL/GenBank/DDBJ databases">
        <title>Whole genome shotgun sequence of Cellulomonas persica NBRC 101101.</title>
        <authorList>
            <person name="Hosoyama A."/>
            <person name="Uohara A."/>
            <person name="Ohji S."/>
            <person name="Ichikawa N."/>
        </authorList>
    </citation>
    <scope>NUCLEOTIDE SEQUENCE [LARGE SCALE GENOMIC DNA]</scope>
    <source>
        <strain evidence="2 3">NBRC 101101</strain>
    </source>
</reference>
<feature type="region of interest" description="Disordered" evidence="1">
    <location>
        <begin position="38"/>
        <end position="58"/>
    </location>
</feature>
<evidence type="ECO:0000313" key="2">
    <source>
        <dbReference type="EMBL" id="GEK19435.1"/>
    </source>
</evidence>
<name>A0A510V2T8_9CELL</name>
<accession>A0A510V2T8</accession>
<organism evidence="2 3">
    <name type="scientific">Cellulomonas persica</name>
    <dbReference type="NCBI Taxonomy" id="76861"/>
    <lineage>
        <taxon>Bacteria</taxon>
        <taxon>Bacillati</taxon>
        <taxon>Actinomycetota</taxon>
        <taxon>Actinomycetes</taxon>
        <taxon>Micrococcales</taxon>
        <taxon>Cellulomonadaceae</taxon>
        <taxon>Cellulomonas</taxon>
    </lineage>
</organism>
<keyword evidence="3" id="KW-1185">Reference proteome</keyword>
<dbReference type="AlphaFoldDB" id="A0A510V2T8"/>
<dbReference type="Proteomes" id="UP000321386">
    <property type="component" value="Unassembled WGS sequence"/>
</dbReference>
<protein>
    <submittedName>
        <fullName evidence="2">Uncharacterized protein</fullName>
    </submittedName>
</protein>
<dbReference type="RefSeq" id="WP_146807794.1">
    <property type="nucleotide sequence ID" value="NZ_BJUA01000029.1"/>
</dbReference>
<evidence type="ECO:0000313" key="3">
    <source>
        <dbReference type="Proteomes" id="UP000321386"/>
    </source>
</evidence>
<gene>
    <name evidence="2" type="ORF">CPE01_31680</name>
</gene>